<evidence type="ECO:0000313" key="2">
    <source>
        <dbReference type="EMBL" id="OYO16279.1"/>
    </source>
</evidence>
<name>A0A255GKC8_9ACTN</name>
<dbReference type="GO" id="GO:0003676">
    <property type="term" value="F:nucleic acid binding"/>
    <property type="evidence" value="ECO:0007669"/>
    <property type="project" value="InterPro"/>
</dbReference>
<comment type="caution">
    <text evidence="2">The sequence shown here is derived from an EMBL/GenBank/DDBJ whole genome shotgun (WGS) entry which is preliminary data.</text>
</comment>
<evidence type="ECO:0000259" key="1">
    <source>
        <dbReference type="SMART" id="SM00507"/>
    </source>
</evidence>
<dbReference type="RefSeq" id="WP_094404943.1">
    <property type="nucleotide sequence ID" value="NZ_NMVO01000004.1"/>
</dbReference>
<dbReference type="AlphaFoldDB" id="A0A255GKC8"/>
<sequence>MADVSRYSLDDGRWKRVCLVVKARDGYRCVSCGARDDLTVDHIKPISKMSADELAAGHQYDPDRCLTLCRPCNASKGDRAVLRKTWINPRWSACFSEVVPEAALHRVESFSHGEGSEISGVIL</sequence>
<gene>
    <name evidence="2" type="ORF">CGZ94_04890</name>
</gene>
<accession>A0A255GKC8</accession>
<feature type="domain" description="HNH nuclease" evidence="1">
    <location>
        <begin position="16"/>
        <end position="74"/>
    </location>
</feature>
<dbReference type="OrthoDB" id="9802901at2"/>
<dbReference type="Gene3D" id="1.10.30.50">
    <property type="match status" value="1"/>
</dbReference>
<proteinExistence type="predicted"/>
<dbReference type="EMBL" id="NMVO01000004">
    <property type="protein sequence ID" value="OYO16279.1"/>
    <property type="molecule type" value="Genomic_DNA"/>
</dbReference>
<dbReference type="Pfam" id="PF01844">
    <property type="entry name" value="HNH"/>
    <property type="match status" value="1"/>
</dbReference>
<dbReference type="InterPro" id="IPR002711">
    <property type="entry name" value="HNH"/>
</dbReference>
<dbReference type="GO" id="GO:0008270">
    <property type="term" value="F:zinc ion binding"/>
    <property type="evidence" value="ECO:0007669"/>
    <property type="project" value="InterPro"/>
</dbReference>
<protein>
    <recommendedName>
        <fullName evidence="1">HNH nuclease domain-containing protein</fullName>
    </recommendedName>
</protein>
<dbReference type="SMART" id="SM00507">
    <property type="entry name" value="HNHc"/>
    <property type="match status" value="1"/>
</dbReference>
<organism evidence="2 3">
    <name type="scientific">Enemella evansiae</name>
    <dbReference type="NCBI Taxonomy" id="2016499"/>
    <lineage>
        <taxon>Bacteria</taxon>
        <taxon>Bacillati</taxon>
        <taxon>Actinomycetota</taxon>
        <taxon>Actinomycetes</taxon>
        <taxon>Propionibacteriales</taxon>
        <taxon>Propionibacteriaceae</taxon>
        <taxon>Enemella</taxon>
    </lineage>
</organism>
<dbReference type="Proteomes" id="UP000215896">
    <property type="component" value="Unassembled WGS sequence"/>
</dbReference>
<evidence type="ECO:0000313" key="3">
    <source>
        <dbReference type="Proteomes" id="UP000215896"/>
    </source>
</evidence>
<dbReference type="GO" id="GO:0004519">
    <property type="term" value="F:endonuclease activity"/>
    <property type="evidence" value="ECO:0007669"/>
    <property type="project" value="InterPro"/>
</dbReference>
<keyword evidence="3" id="KW-1185">Reference proteome</keyword>
<dbReference type="InterPro" id="IPR003615">
    <property type="entry name" value="HNH_nuc"/>
</dbReference>
<reference evidence="2 3" key="1">
    <citation type="submission" date="2017-07" db="EMBL/GenBank/DDBJ databases">
        <title>Draft whole genome sequences of clinical Proprionibacteriaceae strains.</title>
        <authorList>
            <person name="Bernier A.-M."/>
            <person name="Bernard K."/>
            <person name="Domingo M.-C."/>
        </authorList>
    </citation>
    <scope>NUCLEOTIDE SEQUENCE [LARGE SCALE GENOMIC DNA]</scope>
    <source>
        <strain evidence="2 3">NML 030167</strain>
    </source>
</reference>
<dbReference type="CDD" id="cd00085">
    <property type="entry name" value="HNHc"/>
    <property type="match status" value="1"/>
</dbReference>